<keyword evidence="4" id="KW-1185">Reference proteome</keyword>
<reference evidence="3" key="1">
    <citation type="submission" date="2023-06" db="EMBL/GenBank/DDBJ databases">
        <title>Genome-scale phylogeny and comparative genomics of the fungal order Sordariales.</title>
        <authorList>
            <consortium name="Lawrence Berkeley National Laboratory"/>
            <person name="Hensen N."/>
            <person name="Bonometti L."/>
            <person name="Westerberg I."/>
            <person name="Brannstrom I.O."/>
            <person name="Guillou S."/>
            <person name="Cros-Aarteil S."/>
            <person name="Calhoun S."/>
            <person name="Haridas S."/>
            <person name="Kuo A."/>
            <person name="Mondo S."/>
            <person name="Pangilinan J."/>
            <person name="Riley R."/>
            <person name="Labutti K."/>
            <person name="Andreopoulos B."/>
            <person name="Lipzen A."/>
            <person name="Chen C."/>
            <person name="Yanf M."/>
            <person name="Daum C."/>
            <person name="Ng V."/>
            <person name="Clum A."/>
            <person name="Steindorff A."/>
            <person name="Ohm R."/>
            <person name="Martin F."/>
            <person name="Silar P."/>
            <person name="Natvig D."/>
            <person name="Lalanne C."/>
            <person name="Gautier V."/>
            <person name="Ament-Velasquez S.L."/>
            <person name="Kruys A."/>
            <person name="Hutchinson M.I."/>
            <person name="Powell A.J."/>
            <person name="Barry K."/>
            <person name="Miller A.N."/>
            <person name="Grigoriev I.V."/>
            <person name="Debuchy R."/>
            <person name="Gladieux P."/>
            <person name="Thoren M.H."/>
            <person name="Johannesson H."/>
        </authorList>
    </citation>
    <scope>NUCLEOTIDE SEQUENCE</scope>
    <source>
        <strain evidence="3">CBS 540.89</strain>
    </source>
</reference>
<feature type="chain" id="PRO_5041262183" description="Cyanovirin-N domain-containing protein" evidence="1">
    <location>
        <begin position="23"/>
        <end position="151"/>
    </location>
</feature>
<evidence type="ECO:0000256" key="1">
    <source>
        <dbReference type="SAM" id="SignalP"/>
    </source>
</evidence>
<feature type="domain" description="Cyanovirin-N" evidence="2">
    <location>
        <begin position="30"/>
        <end position="138"/>
    </location>
</feature>
<gene>
    <name evidence="3" type="ORF">B0T21DRAFT_352060</name>
</gene>
<dbReference type="SMART" id="SM01111">
    <property type="entry name" value="CVNH"/>
    <property type="match status" value="1"/>
</dbReference>
<dbReference type="Pfam" id="PF08881">
    <property type="entry name" value="CVNH"/>
    <property type="match status" value="1"/>
</dbReference>
<dbReference type="AlphaFoldDB" id="A0AA40AIU4"/>
<evidence type="ECO:0000313" key="4">
    <source>
        <dbReference type="Proteomes" id="UP001172159"/>
    </source>
</evidence>
<evidence type="ECO:0000259" key="2">
    <source>
        <dbReference type="SMART" id="SM01111"/>
    </source>
</evidence>
<dbReference type="InterPro" id="IPR011058">
    <property type="entry name" value="Cyanovirin-N"/>
</dbReference>
<organism evidence="3 4">
    <name type="scientific">Apiosordaria backusii</name>
    <dbReference type="NCBI Taxonomy" id="314023"/>
    <lineage>
        <taxon>Eukaryota</taxon>
        <taxon>Fungi</taxon>
        <taxon>Dikarya</taxon>
        <taxon>Ascomycota</taxon>
        <taxon>Pezizomycotina</taxon>
        <taxon>Sordariomycetes</taxon>
        <taxon>Sordariomycetidae</taxon>
        <taxon>Sordariales</taxon>
        <taxon>Lasiosphaeriaceae</taxon>
        <taxon>Apiosordaria</taxon>
    </lineage>
</organism>
<feature type="signal peptide" evidence="1">
    <location>
        <begin position="1"/>
        <end position="22"/>
    </location>
</feature>
<proteinExistence type="predicted"/>
<dbReference type="SUPFAM" id="SSF51322">
    <property type="entry name" value="Cyanovirin-N"/>
    <property type="match status" value="1"/>
</dbReference>
<protein>
    <recommendedName>
        <fullName evidence="2">Cyanovirin-N domain-containing protein</fullName>
    </recommendedName>
</protein>
<evidence type="ECO:0000313" key="3">
    <source>
        <dbReference type="EMBL" id="KAK0716637.1"/>
    </source>
</evidence>
<dbReference type="EMBL" id="JAUKTV010000014">
    <property type="protein sequence ID" value="KAK0716637.1"/>
    <property type="molecule type" value="Genomic_DNA"/>
</dbReference>
<keyword evidence="1" id="KW-0732">Signal</keyword>
<name>A0AA40AIU4_9PEZI</name>
<dbReference type="InterPro" id="IPR036673">
    <property type="entry name" value="Cyanovirin-N_sf"/>
</dbReference>
<dbReference type="Proteomes" id="UP001172159">
    <property type="component" value="Unassembled WGS sequence"/>
</dbReference>
<comment type="caution">
    <text evidence="3">The sequence shown here is derived from an EMBL/GenBank/DDBJ whole genome shotgun (WGS) entry which is preliminary data.</text>
</comment>
<accession>A0AA40AIU4</accession>
<sequence>MFALPNFFAIWLLSSILSLTTAQYTQKWHSFSKTCTNITLTDNWFLNATCLPLDPSQHVPINYIPLDLNLCITMNETGQLDWDLYGKASNYCNNCTLALNPGCVDLTCTCGADWGFPSHNTTINLDEGIGNYDGQVVCRTTGPIDPPVTRL</sequence>
<dbReference type="Gene3D" id="2.30.60.10">
    <property type="entry name" value="Cyanovirin-N"/>
    <property type="match status" value="1"/>
</dbReference>